<dbReference type="InterPro" id="IPR002455">
    <property type="entry name" value="GPCR3_GABA-B"/>
</dbReference>
<organism evidence="13 14">
    <name type="scientific">Merluccius polli</name>
    <name type="common">Benguela hake</name>
    <name type="synonym">Merluccius cadenati</name>
    <dbReference type="NCBI Taxonomy" id="89951"/>
    <lineage>
        <taxon>Eukaryota</taxon>
        <taxon>Metazoa</taxon>
        <taxon>Chordata</taxon>
        <taxon>Craniata</taxon>
        <taxon>Vertebrata</taxon>
        <taxon>Euteleostomi</taxon>
        <taxon>Actinopterygii</taxon>
        <taxon>Neopterygii</taxon>
        <taxon>Teleostei</taxon>
        <taxon>Neoteleostei</taxon>
        <taxon>Acanthomorphata</taxon>
        <taxon>Zeiogadaria</taxon>
        <taxon>Gadariae</taxon>
        <taxon>Gadiformes</taxon>
        <taxon>Gadoidei</taxon>
        <taxon>Merlucciidae</taxon>
        <taxon>Merluccius</taxon>
    </lineage>
</organism>
<evidence type="ECO:0000259" key="11">
    <source>
        <dbReference type="PROSITE" id="PS50259"/>
    </source>
</evidence>
<evidence type="ECO:0000256" key="8">
    <source>
        <dbReference type="ARBA" id="ARBA00023180"/>
    </source>
</evidence>
<evidence type="ECO:0000256" key="10">
    <source>
        <dbReference type="SAM" id="Phobius"/>
    </source>
</evidence>
<evidence type="ECO:0000313" key="13">
    <source>
        <dbReference type="EMBL" id="KAK0142634.1"/>
    </source>
</evidence>
<dbReference type="PROSITE" id="PS50259">
    <property type="entry name" value="G_PROTEIN_RECEP_F3_4"/>
    <property type="match status" value="1"/>
</dbReference>
<dbReference type="PROSITE" id="PS50878">
    <property type="entry name" value="RT_POL"/>
    <property type="match status" value="1"/>
</dbReference>
<dbReference type="EMBL" id="JAOPHQ010003518">
    <property type="protein sequence ID" value="KAK0142634.1"/>
    <property type="molecule type" value="Genomic_DNA"/>
</dbReference>
<evidence type="ECO:0000256" key="6">
    <source>
        <dbReference type="ARBA" id="ARBA00023136"/>
    </source>
</evidence>
<gene>
    <name evidence="13" type="primary">GABBR2_1</name>
    <name evidence="13" type="ORF">N1851_019435</name>
</gene>
<evidence type="ECO:0000259" key="12">
    <source>
        <dbReference type="PROSITE" id="PS50878"/>
    </source>
</evidence>
<keyword evidence="3 10" id="KW-0812">Transmembrane</keyword>
<sequence length="265" mass="29768">MYADAGDHSILVLLDLSAAFDTVDHVTLVDMLRVCFSSPPTSNRTFAVVMNNFVSSHASLSSGVPQSSILGPILFSLYMLPLGHIIRQFRVEPPKDRTFVRLQRRHINVPLYSILSTITILGMLMAGAFLFFNIKNRNHRLIKMSSPYMNNLIILGGLLSYASIFLFGLDGGFVSDKEFETLCTVRTWILIVGYTTAFGAMFAKTWRVHAIFKNVKMKKKIIKDQKLLIIVGGMLLIDLCILICWQIVDPLKRTVEEYSLEVSGS</sequence>
<dbReference type="AlphaFoldDB" id="A0AA47MLR2"/>
<dbReference type="GO" id="GO:0038039">
    <property type="term" value="C:G protein-coupled receptor heterodimeric complex"/>
    <property type="evidence" value="ECO:0007669"/>
    <property type="project" value="TreeGrafter"/>
</dbReference>
<dbReference type="PANTHER" id="PTHR10519:SF74">
    <property type="entry name" value="GAMMA-AMINOBUTYRIC ACID TYPE B RECEPTOR SUBUNIT 2"/>
    <property type="match status" value="1"/>
</dbReference>
<comment type="caution">
    <text evidence="13">The sequence shown here is derived from an EMBL/GenBank/DDBJ whole genome shotgun (WGS) entry which is preliminary data.</text>
</comment>
<feature type="transmembrane region" description="Helical" evidence="10">
    <location>
        <begin position="227"/>
        <end position="248"/>
    </location>
</feature>
<dbReference type="PANTHER" id="PTHR10519">
    <property type="entry name" value="GABA-B RECEPTOR"/>
    <property type="match status" value="1"/>
</dbReference>
<comment type="subcellular location">
    <subcellularLocation>
        <location evidence="1">Membrane</location>
        <topology evidence="1">Multi-pass membrane protein</topology>
    </subcellularLocation>
</comment>
<evidence type="ECO:0000256" key="4">
    <source>
        <dbReference type="ARBA" id="ARBA00022989"/>
    </source>
</evidence>
<evidence type="ECO:0000313" key="14">
    <source>
        <dbReference type="Proteomes" id="UP001174136"/>
    </source>
</evidence>
<feature type="transmembrane region" description="Helical" evidence="10">
    <location>
        <begin position="152"/>
        <end position="173"/>
    </location>
</feature>
<evidence type="ECO:0000256" key="7">
    <source>
        <dbReference type="ARBA" id="ARBA00023170"/>
    </source>
</evidence>
<dbReference type="PRINTS" id="PR01176">
    <property type="entry name" value="GABABRECEPTR"/>
</dbReference>
<dbReference type="GO" id="GO:0004965">
    <property type="term" value="F:G protein-coupled GABA receptor activity"/>
    <property type="evidence" value="ECO:0007669"/>
    <property type="project" value="InterPro"/>
</dbReference>
<name>A0AA47MLR2_MERPO</name>
<reference evidence="13" key="1">
    <citation type="journal article" date="2023" name="Front. Mar. Sci.">
        <title>A new Merluccius polli reference genome to investigate the effects of global change in West African waters.</title>
        <authorList>
            <person name="Mateo J.L."/>
            <person name="Blanco-Fernandez C."/>
            <person name="Garcia-Vazquez E."/>
            <person name="Machado-Schiaffino G."/>
        </authorList>
    </citation>
    <scope>NUCLEOTIDE SEQUENCE</scope>
    <source>
        <strain evidence="13">C29</strain>
        <tissue evidence="13">Fin</tissue>
    </source>
</reference>
<proteinExistence type="inferred from homology"/>
<keyword evidence="9" id="KW-0807">Transducer</keyword>
<evidence type="ECO:0000256" key="3">
    <source>
        <dbReference type="ARBA" id="ARBA00022692"/>
    </source>
</evidence>
<feature type="transmembrane region" description="Helical" evidence="10">
    <location>
        <begin position="185"/>
        <end position="206"/>
    </location>
</feature>
<keyword evidence="5" id="KW-0297">G-protein coupled receptor</keyword>
<dbReference type="Proteomes" id="UP001174136">
    <property type="component" value="Unassembled WGS sequence"/>
</dbReference>
<accession>A0AA47MLR2</accession>
<evidence type="ECO:0000256" key="1">
    <source>
        <dbReference type="ARBA" id="ARBA00004141"/>
    </source>
</evidence>
<evidence type="ECO:0000256" key="5">
    <source>
        <dbReference type="ARBA" id="ARBA00023040"/>
    </source>
</evidence>
<feature type="transmembrane region" description="Helical" evidence="10">
    <location>
        <begin position="109"/>
        <end position="132"/>
    </location>
</feature>
<keyword evidence="7 13" id="KW-0675">Receptor</keyword>
<keyword evidence="8" id="KW-0325">Glycoprotein</keyword>
<evidence type="ECO:0000256" key="2">
    <source>
        <dbReference type="ARBA" id="ARBA00008991"/>
    </source>
</evidence>
<dbReference type="GO" id="GO:0007214">
    <property type="term" value="P:gamma-aminobutyric acid signaling pathway"/>
    <property type="evidence" value="ECO:0007669"/>
    <property type="project" value="TreeGrafter"/>
</dbReference>
<feature type="domain" description="Reverse transcriptase" evidence="12">
    <location>
        <begin position="1"/>
        <end position="166"/>
    </location>
</feature>
<dbReference type="Pfam" id="PF00003">
    <property type="entry name" value="7tm_3"/>
    <property type="match status" value="1"/>
</dbReference>
<dbReference type="InterPro" id="IPR000477">
    <property type="entry name" value="RT_dom"/>
</dbReference>
<keyword evidence="14" id="KW-1185">Reference proteome</keyword>
<comment type="similarity">
    <text evidence="2">Belongs to the G-protein coupled receptor 3 family. GABA-B receptor subfamily.</text>
</comment>
<protein>
    <submittedName>
        <fullName evidence="13">Gamma-aminobutyric acid type B receptor subunit 2</fullName>
    </submittedName>
</protein>
<dbReference type="InterPro" id="IPR017978">
    <property type="entry name" value="GPCR_3_C"/>
</dbReference>
<evidence type="ECO:0000256" key="9">
    <source>
        <dbReference type="ARBA" id="ARBA00023224"/>
    </source>
</evidence>
<feature type="domain" description="G-protein coupled receptors family 3 profile" evidence="11">
    <location>
        <begin position="111"/>
        <end position="250"/>
    </location>
</feature>
<keyword evidence="6 10" id="KW-0472">Membrane</keyword>
<keyword evidence="4 10" id="KW-1133">Transmembrane helix</keyword>